<name>A0A445DG12_ARAHY</name>
<accession>A0A445DG12</accession>
<comment type="caution">
    <text evidence="2">The sequence shown here is derived from an EMBL/GenBank/DDBJ whole genome shotgun (WGS) entry which is preliminary data.</text>
</comment>
<feature type="compositionally biased region" description="Polar residues" evidence="1">
    <location>
        <begin position="50"/>
        <end position="62"/>
    </location>
</feature>
<dbReference type="AlphaFoldDB" id="A0A445DG12"/>
<protein>
    <submittedName>
        <fullName evidence="2">Uncharacterized protein</fullName>
    </submittedName>
</protein>
<sequence length="363" mass="41957">MPRKLRYNIIWELPKDVGSMTRGAQISRKGPASRINEPFYAPYNDKRLAPSSSANDPQTPTECTEARHHVEVVDNQLEDEDYNPKVDEVLSFDDHIDDLSRRSEQQRETQRYRLLEKDSVRKVSKLSVKEAIALPSNTKIILSFNKELQPIGQTAGLLSNFLGSLGTDYSHLPRYKERNNVKDIRHNLYHKCYKETRTFEENLKHFPSGIEENHWKWFLEYRQKEETKKNCEQNTLNQSKQLYTYTEGSKNIGKKKRRSGNKRKNKECPLVEESCLSSLIRKKMARISIPMRMLLDESSKHLSQNYSLAQVLGKEYPGRVCTLGAGLCPTQVFGNTTGQPSDSGEPNKEYERRIAELTAKIEE</sequence>
<evidence type="ECO:0000256" key="1">
    <source>
        <dbReference type="SAM" id="MobiDB-lite"/>
    </source>
</evidence>
<evidence type="ECO:0000313" key="3">
    <source>
        <dbReference type="Proteomes" id="UP000289738"/>
    </source>
</evidence>
<dbReference type="Proteomes" id="UP000289738">
    <property type="component" value="Chromosome A04"/>
</dbReference>
<proteinExistence type="predicted"/>
<gene>
    <name evidence="2" type="ORF">Ahy_A04g019503</name>
</gene>
<organism evidence="2 3">
    <name type="scientific">Arachis hypogaea</name>
    <name type="common">Peanut</name>
    <dbReference type="NCBI Taxonomy" id="3818"/>
    <lineage>
        <taxon>Eukaryota</taxon>
        <taxon>Viridiplantae</taxon>
        <taxon>Streptophyta</taxon>
        <taxon>Embryophyta</taxon>
        <taxon>Tracheophyta</taxon>
        <taxon>Spermatophyta</taxon>
        <taxon>Magnoliopsida</taxon>
        <taxon>eudicotyledons</taxon>
        <taxon>Gunneridae</taxon>
        <taxon>Pentapetalae</taxon>
        <taxon>rosids</taxon>
        <taxon>fabids</taxon>
        <taxon>Fabales</taxon>
        <taxon>Fabaceae</taxon>
        <taxon>Papilionoideae</taxon>
        <taxon>50 kb inversion clade</taxon>
        <taxon>dalbergioids sensu lato</taxon>
        <taxon>Dalbergieae</taxon>
        <taxon>Pterocarpus clade</taxon>
        <taxon>Arachis</taxon>
    </lineage>
</organism>
<reference evidence="2 3" key="1">
    <citation type="submission" date="2019-01" db="EMBL/GenBank/DDBJ databases">
        <title>Sequencing of cultivated peanut Arachis hypogaea provides insights into genome evolution and oil improvement.</title>
        <authorList>
            <person name="Chen X."/>
        </authorList>
    </citation>
    <scope>NUCLEOTIDE SEQUENCE [LARGE SCALE GENOMIC DNA]</scope>
    <source>
        <strain evidence="3">cv. Fuhuasheng</strain>
        <tissue evidence="2">Leaves</tissue>
    </source>
</reference>
<evidence type="ECO:0000313" key="2">
    <source>
        <dbReference type="EMBL" id="RYR62137.1"/>
    </source>
</evidence>
<feature type="region of interest" description="Disordered" evidence="1">
    <location>
        <begin position="22"/>
        <end position="63"/>
    </location>
</feature>
<keyword evidence="3" id="KW-1185">Reference proteome</keyword>
<dbReference type="EMBL" id="SDMP01000004">
    <property type="protein sequence ID" value="RYR62137.1"/>
    <property type="molecule type" value="Genomic_DNA"/>
</dbReference>